<gene>
    <name evidence="5" type="primary">rplD</name>
    <name evidence="7" type="ORF">A3J64_01480</name>
</gene>
<evidence type="ECO:0000256" key="1">
    <source>
        <dbReference type="ARBA" id="ARBA00010528"/>
    </source>
</evidence>
<dbReference type="AlphaFoldDB" id="A0A1G2FGS9"/>
<evidence type="ECO:0000256" key="5">
    <source>
        <dbReference type="HAMAP-Rule" id="MF_01328"/>
    </source>
</evidence>
<comment type="similarity">
    <text evidence="1 5">Belongs to the universal ribosomal protein uL4 family.</text>
</comment>
<proteinExistence type="inferred from homology"/>
<keyword evidence="3 5" id="KW-0687">Ribonucleoprotein</keyword>
<dbReference type="EMBL" id="MHNB01000013">
    <property type="protein sequence ID" value="OGZ37284.1"/>
    <property type="molecule type" value="Genomic_DNA"/>
</dbReference>
<sequence>MPNVNLYNQEGKEIGKAELTSEIFDVKLNSNLVHQAVVAQTANKRQVLAHTKDRSEVRGGGKKPWRQKGTGRARHGSIRSPIWKGGGVTFGPTKERVFSKKINKKMKRKALFMALSSKVKDEEMVLLDKIELVEAKTKKMMEILKNIIGVAERSSASRSSASRRSGASLLQSALIVLPASDAKVIRAARNIPKIKIIRADSLNVVDVLSYKHLLMTQEAIGVIEKTYLNLTQNSKVKAQNHRSKLKTF</sequence>
<dbReference type="PANTHER" id="PTHR10746">
    <property type="entry name" value="50S RIBOSOMAL PROTEIN L4"/>
    <property type="match status" value="1"/>
</dbReference>
<dbReference type="GO" id="GO:0003735">
    <property type="term" value="F:structural constituent of ribosome"/>
    <property type="evidence" value="ECO:0007669"/>
    <property type="project" value="InterPro"/>
</dbReference>
<dbReference type="GO" id="GO:1990904">
    <property type="term" value="C:ribonucleoprotein complex"/>
    <property type="evidence" value="ECO:0007669"/>
    <property type="project" value="UniProtKB-KW"/>
</dbReference>
<dbReference type="NCBIfam" id="TIGR03953">
    <property type="entry name" value="rplD_bact"/>
    <property type="match status" value="1"/>
</dbReference>
<dbReference type="InterPro" id="IPR013005">
    <property type="entry name" value="Ribosomal_uL4-like"/>
</dbReference>
<comment type="function">
    <text evidence="5">Forms part of the polypeptide exit tunnel.</text>
</comment>
<comment type="caution">
    <text evidence="7">The sequence shown here is derived from an EMBL/GenBank/DDBJ whole genome shotgun (WGS) entry which is preliminary data.</text>
</comment>
<evidence type="ECO:0000256" key="2">
    <source>
        <dbReference type="ARBA" id="ARBA00022980"/>
    </source>
</evidence>
<feature type="compositionally biased region" description="Basic residues" evidence="6">
    <location>
        <begin position="60"/>
        <end position="77"/>
    </location>
</feature>
<feature type="compositionally biased region" description="Basic and acidic residues" evidence="6">
    <location>
        <begin position="50"/>
        <end position="59"/>
    </location>
</feature>
<comment type="subunit">
    <text evidence="5">Part of the 50S ribosomal subunit.</text>
</comment>
<dbReference type="InterPro" id="IPR023574">
    <property type="entry name" value="Ribosomal_uL4_dom_sf"/>
</dbReference>
<dbReference type="GO" id="GO:0005840">
    <property type="term" value="C:ribosome"/>
    <property type="evidence" value="ECO:0007669"/>
    <property type="project" value="UniProtKB-KW"/>
</dbReference>
<dbReference type="PANTHER" id="PTHR10746:SF6">
    <property type="entry name" value="LARGE RIBOSOMAL SUBUNIT PROTEIN UL4M"/>
    <property type="match status" value="1"/>
</dbReference>
<keyword evidence="2 5" id="KW-0689">Ribosomal protein</keyword>
<dbReference type="Pfam" id="PF00573">
    <property type="entry name" value="Ribosomal_L4"/>
    <property type="match status" value="1"/>
</dbReference>
<dbReference type="STRING" id="1801997.A3J64_01480"/>
<evidence type="ECO:0000256" key="3">
    <source>
        <dbReference type="ARBA" id="ARBA00023274"/>
    </source>
</evidence>
<feature type="region of interest" description="Disordered" evidence="6">
    <location>
        <begin position="48"/>
        <end position="78"/>
    </location>
</feature>
<protein>
    <recommendedName>
        <fullName evidence="4 5">Large ribosomal subunit protein uL4</fullName>
    </recommendedName>
</protein>
<reference evidence="7 8" key="1">
    <citation type="journal article" date="2016" name="Nat. Commun.">
        <title>Thousands of microbial genomes shed light on interconnected biogeochemical processes in an aquifer system.</title>
        <authorList>
            <person name="Anantharaman K."/>
            <person name="Brown C.T."/>
            <person name="Hug L.A."/>
            <person name="Sharon I."/>
            <person name="Castelle C.J."/>
            <person name="Probst A.J."/>
            <person name="Thomas B.C."/>
            <person name="Singh A."/>
            <person name="Wilkins M.J."/>
            <person name="Karaoz U."/>
            <person name="Brodie E.L."/>
            <person name="Williams K.H."/>
            <person name="Hubbard S.S."/>
            <person name="Banfield J.F."/>
        </authorList>
    </citation>
    <scope>NUCLEOTIDE SEQUENCE [LARGE SCALE GENOMIC DNA]</scope>
</reference>
<keyword evidence="5" id="KW-0694">RNA-binding</keyword>
<organism evidence="7 8">
    <name type="scientific">Candidatus Portnoybacteria bacterium RIFCSPHIGHO2_12_FULL_38_9</name>
    <dbReference type="NCBI Taxonomy" id="1801997"/>
    <lineage>
        <taxon>Bacteria</taxon>
        <taxon>Candidatus Portnoyibacteriota</taxon>
    </lineage>
</organism>
<accession>A0A1G2FGS9</accession>
<dbReference type="SUPFAM" id="SSF52166">
    <property type="entry name" value="Ribosomal protein L4"/>
    <property type="match status" value="1"/>
</dbReference>
<dbReference type="Proteomes" id="UP000177061">
    <property type="component" value="Unassembled WGS sequence"/>
</dbReference>
<dbReference type="Gene3D" id="3.40.1370.10">
    <property type="match status" value="1"/>
</dbReference>
<name>A0A1G2FGS9_9BACT</name>
<evidence type="ECO:0000256" key="4">
    <source>
        <dbReference type="ARBA" id="ARBA00035244"/>
    </source>
</evidence>
<comment type="function">
    <text evidence="5">One of the primary rRNA binding proteins, this protein initially binds near the 5'-end of the 23S rRNA. It is important during the early stages of 50S assembly. It makes multiple contacts with different domains of the 23S rRNA in the assembled 50S subunit and ribosome.</text>
</comment>
<dbReference type="GO" id="GO:0006412">
    <property type="term" value="P:translation"/>
    <property type="evidence" value="ECO:0007669"/>
    <property type="project" value="UniProtKB-UniRule"/>
</dbReference>
<dbReference type="HAMAP" id="MF_01328_B">
    <property type="entry name" value="Ribosomal_uL4_B"/>
    <property type="match status" value="1"/>
</dbReference>
<evidence type="ECO:0000313" key="7">
    <source>
        <dbReference type="EMBL" id="OGZ37284.1"/>
    </source>
</evidence>
<evidence type="ECO:0000256" key="6">
    <source>
        <dbReference type="SAM" id="MobiDB-lite"/>
    </source>
</evidence>
<evidence type="ECO:0000313" key="8">
    <source>
        <dbReference type="Proteomes" id="UP000177061"/>
    </source>
</evidence>
<keyword evidence="5" id="KW-0699">rRNA-binding</keyword>
<dbReference type="InterPro" id="IPR002136">
    <property type="entry name" value="Ribosomal_uL4"/>
</dbReference>
<dbReference type="GO" id="GO:0019843">
    <property type="term" value="F:rRNA binding"/>
    <property type="evidence" value="ECO:0007669"/>
    <property type="project" value="UniProtKB-UniRule"/>
</dbReference>